<proteinExistence type="predicted"/>
<evidence type="ECO:0000313" key="2">
    <source>
        <dbReference type="Proteomes" id="UP001228690"/>
    </source>
</evidence>
<protein>
    <submittedName>
        <fullName evidence="1">Uncharacterized protein</fullName>
    </submittedName>
</protein>
<dbReference type="RefSeq" id="WP_326928214.1">
    <property type="nucleotide sequence ID" value="NZ_CP123443.1"/>
</dbReference>
<reference evidence="1 2" key="1">
    <citation type="submission" date="2023-04" db="EMBL/GenBank/DDBJ databases">
        <title>Spirochaete genome identified in red abalone sample constitutes a novel genus.</title>
        <authorList>
            <person name="Sharma S.P."/>
            <person name="Purcell C.M."/>
            <person name="Hyde J.R."/>
            <person name="Severin A.J."/>
        </authorList>
    </citation>
    <scope>NUCLEOTIDE SEQUENCE [LARGE SCALE GENOMIC DNA]</scope>
    <source>
        <strain evidence="1 2">SP-2023</strain>
    </source>
</reference>
<dbReference type="EMBL" id="CP123443">
    <property type="protein sequence ID" value="WGK70009.1"/>
    <property type="molecule type" value="Genomic_DNA"/>
</dbReference>
<dbReference type="Proteomes" id="UP001228690">
    <property type="component" value="Chromosome"/>
</dbReference>
<sequence length="43" mass="4280">MAGTLVTSNSTEEATAVTEKEISVALAAGSLLSDSGAQAARNR</sequence>
<name>A0ABY8MJ57_9SPIO</name>
<keyword evidence="2" id="KW-1185">Reference proteome</keyword>
<accession>A0ABY8MJ57</accession>
<evidence type="ECO:0000313" key="1">
    <source>
        <dbReference type="EMBL" id="WGK70009.1"/>
    </source>
</evidence>
<gene>
    <name evidence="1" type="ORF">P0082_03885</name>
</gene>
<organism evidence="1 2">
    <name type="scientific">Candidatus Haliotispira prima</name>
    <dbReference type="NCBI Taxonomy" id="3034016"/>
    <lineage>
        <taxon>Bacteria</taxon>
        <taxon>Pseudomonadati</taxon>
        <taxon>Spirochaetota</taxon>
        <taxon>Spirochaetia</taxon>
        <taxon>Spirochaetales</taxon>
        <taxon>Spirochaetaceae</taxon>
        <taxon>Candidatus Haliotispira</taxon>
    </lineage>
</organism>